<evidence type="ECO:0000256" key="1">
    <source>
        <dbReference type="SAM" id="MobiDB-lite"/>
    </source>
</evidence>
<name>A0A9P3GLD1_9APHY</name>
<dbReference type="AlphaFoldDB" id="A0A9P3GLD1"/>
<dbReference type="InterPro" id="IPR032675">
    <property type="entry name" value="LRR_dom_sf"/>
</dbReference>
<evidence type="ECO:0008006" key="4">
    <source>
        <dbReference type="Google" id="ProtNLM"/>
    </source>
</evidence>
<accession>A0A9P3GLD1</accession>
<dbReference type="OrthoDB" id="2750109at2759"/>
<gene>
    <name evidence="2" type="ORF">PsYK624_118260</name>
</gene>
<dbReference type="EMBL" id="BPQB01000051">
    <property type="protein sequence ID" value="GJE95640.1"/>
    <property type="molecule type" value="Genomic_DNA"/>
</dbReference>
<organism evidence="2 3">
    <name type="scientific">Phanerochaete sordida</name>
    <dbReference type="NCBI Taxonomy" id="48140"/>
    <lineage>
        <taxon>Eukaryota</taxon>
        <taxon>Fungi</taxon>
        <taxon>Dikarya</taxon>
        <taxon>Basidiomycota</taxon>
        <taxon>Agaricomycotina</taxon>
        <taxon>Agaricomycetes</taxon>
        <taxon>Polyporales</taxon>
        <taxon>Phanerochaetaceae</taxon>
        <taxon>Phanerochaete</taxon>
    </lineage>
</organism>
<feature type="compositionally biased region" description="Acidic residues" evidence="1">
    <location>
        <begin position="456"/>
        <end position="475"/>
    </location>
</feature>
<dbReference type="Proteomes" id="UP000703269">
    <property type="component" value="Unassembled WGS sequence"/>
</dbReference>
<feature type="region of interest" description="Disordered" evidence="1">
    <location>
        <begin position="452"/>
        <end position="483"/>
    </location>
</feature>
<evidence type="ECO:0000313" key="2">
    <source>
        <dbReference type="EMBL" id="GJE95640.1"/>
    </source>
</evidence>
<reference evidence="2 3" key="1">
    <citation type="submission" date="2021-08" db="EMBL/GenBank/DDBJ databases">
        <title>Draft Genome Sequence of Phanerochaete sordida strain YK-624.</title>
        <authorList>
            <person name="Mori T."/>
            <person name="Dohra H."/>
            <person name="Suzuki T."/>
            <person name="Kawagishi H."/>
            <person name="Hirai H."/>
        </authorList>
    </citation>
    <scope>NUCLEOTIDE SEQUENCE [LARGE SCALE GENOMIC DNA]</scope>
    <source>
        <strain evidence="2 3">YK-624</strain>
    </source>
</reference>
<dbReference type="SUPFAM" id="SSF52058">
    <property type="entry name" value="L domain-like"/>
    <property type="match status" value="1"/>
</dbReference>
<comment type="caution">
    <text evidence="2">The sequence shown here is derived from an EMBL/GenBank/DDBJ whole genome shotgun (WGS) entry which is preliminary data.</text>
</comment>
<protein>
    <recommendedName>
        <fullName evidence="4">F-box domain-containing protein</fullName>
    </recommendedName>
</protein>
<proteinExistence type="predicted"/>
<dbReference type="Gene3D" id="3.80.10.10">
    <property type="entry name" value="Ribonuclease Inhibitor"/>
    <property type="match status" value="1"/>
</dbReference>
<sequence length="483" mass="54318">MDVLWATLREPDRLIRTLPEHTWTTVETVYVRPHLKIVKLPSAADWKRFAQYARRVRVLDCRYQLDAFLTLLDAPSTPYLGATMQHFSGLQIFPNLHTLFLGWEKQSQHFELLITPPLRHLHVVSVSDDTIAGLVEALLNSSSTLETVYIDTEFGYVHHQRFAKRFCHVLTKLEKLIALHVQIPCSQAVPHLALLPTLCELRLVDISTTGTVTLPFRALTKLSILIINTTEPFLLPLLDRLGAPNLSELKIHYDIRLHLFVDLRPAAKQIHNVLLRVSRFPQMRSFTLQGSELARPPEDEHILTMAMLAPLLLLRQMETLEMCGFPVLFSSEESAAVASAWPLLKCLRIADKVHFREPLRRRLLQADDLLPFARHCPALEVLALPLEIVGTSVPTGAPDLPPPSRINKLFVSSVAKEVSQDMLELFTRVFPWADVKVPGALGSEAISLISVRGALQEEEGGDEDEADEEEQEGEAAQESGSLL</sequence>
<keyword evidence="3" id="KW-1185">Reference proteome</keyword>
<evidence type="ECO:0000313" key="3">
    <source>
        <dbReference type="Proteomes" id="UP000703269"/>
    </source>
</evidence>